<reference evidence="1 2" key="1">
    <citation type="submission" date="2016-11" db="EMBL/GenBank/DDBJ databases">
        <authorList>
            <person name="Jaros S."/>
            <person name="Januszkiewicz K."/>
            <person name="Wedrychowicz H."/>
        </authorList>
    </citation>
    <scope>NUCLEOTIDE SEQUENCE [LARGE SCALE GENOMIC DNA]</scope>
    <source>
        <strain evidence="1 2">DSM 6191</strain>
    </source>
</reference>
<sequence>MIEIGATVGISVKNQMAAGTIGTPIFSRSSKSVEYVAGILPNYNMDIIFRKIFSGGAIEMVDAKNRAVIIWIIASGIIFMQTYKRIGLDK</sequence>
<gene>
    <name evidence="1" type="ORF">SAMN02745941_02128</name>
</gene>
<dbReference type="EMBL" id="FQXU01000006">
    <property type="protein sequence ID" value="SHI12926.1"/>
    <property type="molecule type" value="Genomic_DNA"/>
</dbReference>
<evidence type="ECO:0000313" key="2">
    <source>
        <dbReference type="Proteomes" id="UP000184241"/>
    </source>
</evidence>
<name>A0A1M5YLS2_9CLOT</name>
<dbReference type="RefSeq" id="WP_073019283.1">
    <property type="nucleotide sequence ID" value="NZ_FQXU01000006.1"/>
</dbReference>
<protein>
    <submittedName>
        <fullName evidence="1">ABC-2 type transport system permease protein</fullName>
    </submittedName>
</protein>
<dbReference type="Proteomes" id="UP000184241">
    <property type="component" value="Unassembled WGS sequence"/>
</dbReference>
<organism evidence="1 2">
    <name type="scientific">Clostridium intestinale DSM 6191</name>
    <dbReference type="NCBI Taxonomy" id="1121320"/>
    <lineage>
        <taxon>Bacteria</taxon>
        <taxon>Bacillati</taxon>
        <taxon>Bacillota</taxon>
        <taxon>Clostridia</taxon>
        <taxon>Eubacteriales</taxon>
        <taxon>Clostridiaceae</taxon>
        <taxon>Clostridium</taxon>
    </lineage>
</organism>
<proteinExistence type="predicted"/>
<dbReference type="AlphaFoldDB" id="A0A1M5YLS2"/>
<evidence type="ECO:0000313" key="1">
    <source>
        <dbReference type="EMBL" id="SHI12926.1"/>
    </source>
</evidence>
<accession>A0A1M5YLS2</accession>